<dbReference type="Proteomes" id="UP001501231">
    <property type="component" value="Unassembled WGS sequence"/>
</dbReference>
<proteinExistence type="predicted"/>
<feature type="region of interest" description="Disordered" evidence="1">
    <location>
        <begin position="1"/>
        <end position="40"/>
    </location>
</feature>
<organism evidence="2 3">
    <name type="scientific">Actinomadura vinacea</name>
    <dbReference type="NCBI Taxonomy" id="115336"/>
    <lineage>
        <taxon>Bacteria</taxon>
        <taxon>Bacillati</taxon>
        <taxon>Actinomycetota</taxon>
        <taxon>Actinomycetes</taxon>
        <taxon>Streptosporangiales</taxon>
        <taxon>Thermomonosporaceae</taxon>
        <taxon>Actinomadura</taxon>
    </lineage>
</organism>
<keyword evidence="3" id="KW-1185">Reference proteome</keyword>
<reference evidence="2 3" key="1">
    <citation type="journal article" date="2019" name="Int. J. Syst. Evol. Microbiol.">
        <title>The Global Catalogue of Microorganisms (GCM) 10K type strain sequencing project: providing services to taxonomists for standard genome sequencing and annotation.</title>
        <authorList>
            <consortium name="The Broad Institute Genomics Platform"/>
            <consortium name="The Broad Institute Genome Sequencing Center for Infectious Disease"/>
            <person name="Wu L."/>
            <person name="Ma J."/>
        </authorList>
    </citation>
    <scope>NUCLEOTIDE SEQUENCE [LARGE SCALE GENOMIC DNA]</scope>
    <source>
        <strain evidence="2 3">JCM 3325</strain>
    </source>
</reference>
<dbReference type="EMBL" id="BAAARW010000003">
    <property type="protein sequence ID" value="GAA2405018.1"/>
    <property type="molecule type" value="Genomic_DNA"/>
</dbReference>
<name>A0ABN3IHP2_9ACTN</name>
<evidence type="ECO:0000313" key="2">
    <source>
        <dbReference type="EMBL" id="GAA2405018.1"/>
    </source>
</evidence>
<sequence>MDFRDHCPSGTPAAADPVDGQGPVRTSAMGHTARLRGRPAPLTDLRAVQARRMYGERAYSVRQIGGTFGVSRARYL</sequence>
<accession>A0ABN3IHP2</accession>
<comment type="caution">
    <text evidence="2">The sequence shown here is derived from an EMBL/GenBank/DDBJ whole genome shotgun (WGS) entry which is preliminary data.</text>
</comment>
<protein>
    <submittedName>
        <fullName evidence="2">Uncharacterized protein</fullName>
    </submittedName>
</protein>
<gene>
    <name evidence="2" type="ORF">GCM10010191_10970</name>
</gene>
<evidence type="ECO:0000256" key="1">
    <source>
        <dbReference type="SAM" id="MobiDB-lite"/>
    </source>
</evidence>
<evidence type="ECO:0000313" key="3">
    <source>
        <dbReference type="Proteomes" id="UP001501231"/>
    </source>
</evidence>